<reference evidence="3 6" key="2">
    <citation type="submission" date="2023-11" db="EMBL/GenBank/DDBJ databases">
        <title>Plant-associative lifestyle of Vibrio porteresiae and its evolutionary dynamics.</title>
        <authorList>
            <person name="Rameshkumar N."/>
            <person name="Kirti K."/>
        </authorList>
    </citation>
    <scope>NUCLEOTIDE SEQUENCE [LARGE SCALE GENOMIC DNA]</scope>
    <source>
        <strain evidence="3 6">MSSRF38</strain>
    </source>
</reference>
<dbReference type="Proteomes" id="UP001283366">
    <property type="component" value="Unassembled WGS sequence"/>
</dbReference>
<dbReference type="InterPro" id="IPR013702">
    <property type="entry name" value="FIST_domain_N"/>
</dbReference>
<dbReference type="PANTHER" id="PTHR40252">
    <property type="entry name" value="BLR0328 PROTEIN"/>
    <property type="match status" value="1"/>
</dbReference>
<name>A0A1Y6IY46_9VIBR</name>
<gene>
    <name evidence="3" type="primary">nosP</name>
    <name evidence="3" type="ORF">SBX37_20310</name>
    <name evidence="4" type="ORF">VIM7927_03910</name>
</gene>
<dbReference type="EMBL" id="JAWRCO010000002">
    <property type="protein sequence ID" value="MDW6005213.1"/>
    <property type="molecule type" value="Genomic_DNA"/>
</dbReference>
<feature type="domain" description="FIST C-domain" evidence="2">
    <location>
        <begin position="234"/>
        <end position="364"/>
    </location>
</feature>
<keyword evidence="6" id="KW-1185">Reference proteome</keyword>
<evidence type="ECO:0000259" key="2">
    <source>
        <dbReference type="SMART" id="SM01204"/>
    </source>
</evidence>
<proteinExistence type="predicted"/>
<evidence type="ECO:0000313" key="6">
    <source>
        <dbReference type="Proteomes" id="UP001283366"/>
    </source>
</evidence>
<feature type="domain" description="FIST" evidence="1">
    <location>
        <begin position="31"/>
        <end position="233"/>
    </location>
</feature>
<dbReference type="EMBL" id="FXXI01000011">
    <property type="protein sequence ID" value="SMS02577.1"/>
    <property type="molecule type" value="Genomic_DNA"/>
</dbReference>
<dbReference type="Pfam" id="PF08495">
    <property type="entry name" value="FIST"/>
    <property type="match status" value="1"/>
</dbReference>
<dbReference type="Proteomes" id="UP000196125">
    <property type="component" value="Unassembled WGS sequence"/>
</dbReference>
<evidence type="ECO:0000259" key="1">
    <source>
        <dbReference type="SMART" id="SM00897"/>
    </source>
</evidence>
<evidence type="ECO:0000313" key="4">
    <source>
        <dbReference type="EMBL" id="SMS02577.1"/>
    </source>
</evidence>
<evidence type="ECO:0000313" key="3">
    <source>
        <dbReference type="EMBL" id="MDW6005213.1"/>
    </source>
</evidence>
<dbReference type="SMART" id="SM01204">
    <property type="entry name" value="FIST_C"/>
    <property type="match status" value="1"/>
</dbReference>
<organism evidence="4 5">
    <name type="scientific">Vibrio mangrovi</name>
    <dbReference type="NCBI Taxonomy" id="474394"/>
    <lineage>
        <taxon>Bacteria</taxon>
        <taxon>Pseudomonadati</taxon>
        <taxon>Pseudomonadota</taxon>
        <taxon>Gammaproteobacteria</taxon>
        <taxon>Vibrionales</taxon>
        <taxon>Vibrionaceae</taxon>
        <taxon>Vibrio</taxon>
    </lineage>
</organism>
<dbReference type="SMART" id="SM00897">
    <property type="entry name" value="FIST"/>
    <property type="match status" value="1"/>
</dbReference>
<dbReference type="RefSeq" id="WP_087482589.1">
    <property type="nucleotide sequence ID" value="NZ_AP024884.1"/>
</dbReference>
<sequence>MGKVNQILTGHSCATDAEAAVAELSAQIAQPQIALVVFFCSSHYDLQKLAVAINQHLPGITVVGCTTAGEIGPSGYLEHSISGMSFSAACCTAVVGHLDNLQSFEISRGRNFAQDLLRQLESSESYVDTNRSFGLLLIDGLSVREEPVTHALQDGLGTIQMIGGSAGDDLKLEQTWVFVDGKFHTDSAALILINTTLPFHLFKTQHFVSSNERMVVTEVDAKNRIVKEINGLPAAAEYARIVNVKPEQLTSDHFAAWPVVVMIDGTDFVRSIQHSSPDGSLTFYCAIDEGVVLRVARGEDILGKLEVALQELEESLGHIQGMLVCDCILRSLEAARNGSKEAVTQLLCQHNAVGFSTYGEQFGGVHINQTLTGVAIGSKEETDV</sequence>
<accession>A0A1Y6IY46</accession>
<dbReference type="AlphaFoldDB" id="A0A1Y6IY46"/>
<evidence type="ECO:0000313" key="5">
    <source>
        <dbReference type="Proteomes" id="UP000196125"/>
    </source>
</evidence>
<dbReference type="OrthoDB" id="179842at2"/>
<protein>
    <submittedName>
        <fullName evidence="4">FIST N domain protein</fullName>
    </submittedName>
    <submittedName>
        <fullName evidence="3">Nitric oxide-sensing protein NosP</fullName>
    </submittedName>
</protein>
<dbReference type="InterPro" id="IPR019494">
    <property type="entry name" value="FIST_C"/>
</dbReference>
<dbReference type="Pfam" id="PF10442">
    <property type="entry name" value="FIST_C"/>
    <property type="match status" value="1"/>
</dbReference>
<dbReference type="PANTHER" id="PTHR40252:SF2">
    <property type="entry name" value="BLR0328 PROTEIN"/>
    <property type="match status" value="1"/>
</dbReference>
<reference evidence="4 5" key="1">
    <citation type="submission" date="2017-05" db="EMBL/GenBank/DDBJ databases">
        <authorList>
            <person name="Song R."/>
            <person name="Chenine A.L."/>
            <person name="Ruprecht R.M."/>
        </authorList>
    </citation>
    <scope>NUCLEOTIDE SEQUENCE [LARGE SCALE GENOMIC DNA]</scope>
    <source>
        <strain evidence="4 5">CECT 7927</strain>
    </source>
</reference>
<dbReference type="NCBIfam" id="NF041558">
    <property type="entry name" value="NosP"/>
    <property type="match status" value="1"/>
</dbReference>